<dbReference type="Proteomes" id="UP001201812">
    <property type="component" value="Unassembled WGS sequence"/>
</dbReference>
<dbReference type="EMBL" id="JAKKPZ010000094">
    <property type="protein sequence ID" value="KAI1702735.1"/>
    <property type="molecule type" value="Genomic_DNA"/>
</dbReference>
<gene>
    <name evidence="1" type="ORF">DdX_15308</name>
</gene>
<accession>A0AAD4MR65</accession>
<keyword evidence="2" id="KW-1185">Reference proteome</keyword>
<name>A0AAD4MR65_9BILA</name>
<reference evidence="1" key="1">
    <citation type="submission" date="2022-01" db="EMBL/GenBank/DDBJ databases">
        <title>Genome Sequence Resource for Two Populations of Ditylenchus destructor, the Migratory Endoparasitic Phytonematode.</title>
        <authorList>
            <person name="Zhang H."/>
            <person name="Lin R."/>
            <person name="Xie B."/>
        </authorList>
    </citation>
    <scope>NUCLEOTIDE SEQUENCE</scope>
    <source>
        <strain evidence="1">BazhouSP</strain>
    </source>
</reference>
<comment type="caution">
    <text evidence="1">The sequence shown here is derived from an EMBL/GenBank/DDBJ whole genome shotgun (WGS) entry which is preliminary data.</text>
</comment>
<dbReference type="AlphaFoldDB" id="A0AAD4MR65"/>
<protein>
    <submittedName>
        <fullName evidence="1">Uncharacterized protein</fullName>
    </submittedName>
</protein>
<evidence type="ECO:0000313" key="1">
    <source>
        <dbReference type="EMBL" id="KAI1702735.1"/>
    </source>
</evidence>
<proteinExistence type="predicted"/>
<evidence type="ECO:0000313" key="2">
    <source>
        <dbReference type="Proteomes" id="UP001201812"/>
    </source>
</evidence>
<sequence>MQSRPARSPEEKGDFSITFHCHTFQPSSYPPAAGPYKVIREIGCGGEKSPEAVAKRNKNLDYDKNLAHVEAEARELNGTGKFMNENANG</sequence>
<organism evidence="1 2">
    <name type="scientific">Ditylenchus destructor</name>
    <dbReference type="NCBI Taxonomy" id="166010"/>
    <lineage>
        <taxon>Eukaryota</taxon>
        <taxon>Metazoa</taxon>
        <taxon>Ecdysozoa</taxon>
        <taxon>Nematoda</taxon>
        <taxon>Chromadorea</taxon>
        <taxon>Rhabditida</taxon>
        <taxon>Tylenchina</taxon>
        <taxon>Tylenchomorpha</taxon>
        <taxon>Sphaerularioidea</taxon>
        <taxon>Anguinidae</taxon>
        <taxon>Anguininae</taxon>
        <taxon>Ditylenchus</taxon>
    </lineage>
</organism>